<reference evidence="1 2" key="1">
    <citation type="submission" date="2017-02" db="EMBL/GenBank/DDBJ databases">
        <authorList>
            <person name="Peterson S.W."/>
        </authorList>
    </citation>
    <scope>NUCLEOTIDE SEQUENCE [LARGE SCALE GENOMIC DNA]</scope>
    <source>
        <strain evidence="1 2">DSM 18108</strain>
    </source>
</reference>
<evidence type="ECO:0000313" key="1">
    <source>
        <dbReference type="EMBL" id="SKC95045.1"/>
    </source>
</evidence>
<dbReference type="RefSeq" id="WP_079467561.1">
    <property type="nucleotide sequence ID" value="NZ_FUZZ01000001.1"/>
</dbReference>
<dbReference type="Proteomes" id="UP000190166">
    <property type="component" value="Unassembled WGS sequence"/>
</dbReference>
<dbReference type="AlphaFoldDB" id="A0A1T5N3J2"/>
<gene>
    <name evidence="1" type="ORF">SAMN05660461_0206</name>
</gene>
<organism evidence="1 2">
    <name type="scientific">Chitinophaga ginsengisegetis</name>
    <dbReference type="NCBI Taxonomy" id="393003"/>
    <lineage>
        <taxon>Bacteria</taxon>
        <taxon>Pseudomonadati</taxon>
        <taxon>Bacteroidota</taxon>
        <taxon>Chitinophagia</taxon>
        <taxon>Chitinophagales</taxon>
        <taxon>Chitinophagaceae</taxon>
        <taxon>Chitinophaga</taxon>
    </lineage>
</organism>
<protein>
    <submittedName>
        <fullName evidence="1">Uncharacterized protein</fullName>
    </submittedName>
</protein>
<evidence type="ECO:0000313" key="2">
    <source>
        <dbReference type="Proteomes" id="UP000190166"/>
    </source>
</evidence>
<dbReference type="STRING" id="393003.SAMN05660461_0206"/>
<sequence length="280" mass="30295">MAKQTGILPFTGKLGNLIGYRRNGSYFVRSMPEEVRQTTATRQSSRNFGIASRTGKLIRQAITPQLSIGRDGTLVNRLNKALIQGRLQQLEGFRFNRHTGVDKFFSRLPVLSSGGALMIPAQTWPPSTAGDKLEISVIAVRINPVTRQITGSHTATLLADLDQPFNGTALEATTPGKGTLLVTLQARIFNGTIPTLNRRFMAADIIAVVLPAIKQKSRKGNRLAGVKQVSPYHLHTGNNVQVTTNSTPDQVHLYSGSSPTFRPVPGHSGADAPPPIAILF</sequence>
<proteinExistence type="predicted"/>
<accession>A0A1T5N3J2</accession>
<keyword evidence="2" id="KW-1185">Reference proteome</keyword>
<name>A0A1T5N3J2_9BACT</name>
<dbReference type="EMBL" id="FUZZ01000001">
    <property type="protein sequence ID" value="SKC95045.1"/>
    <property type="molecule type" value="Genomic_DNA"/>
</dbReference>